<keyword evidence="2" id="KW-1185">Reference proteome</keyword>
<accession>A0A8G1VIA3</accession>
<dbReference type="AlphaFoldDB" id="A0A8G1VIA3"/>
<gene>
    <name evidence="1" type="ORF">BO85DRAFT_442172</name>
</gene>
<name>A0A8G1VIA3_9EURO</name>
<dbReference type="GeneID" id="37162230"/>
<dbReference type="RefSeq" id="XP_025511387.1">
    <property type="nucleotide sequence ID" value="XM_025658828.1"/>
</dbReference>
<dbReference type="EMBL" id="KZ825076">
    <property type="protein sequence ID" value="RAH53465.1"/>
    <property type="molecule type" value="Genomic_DNA"/>
</dbReference>
<dbReference type="Proteomes" id="UP000249526">
    <property type="component" value="Unassembled WGS sequence"/>
</dbReference>
<evidence type="ECO:0000313" key="1">
    <source>
        <dbReference type="EMBL" id="RAH53465.1"/>
    </source>
</evidence>
<proteinExistence type="predicted"/>
<organism evidence="1 2">
    <name type="scientific">Aspergillus piperis CBS 112811</name>
    <dbReference type="NCBI Taxonomy" id="1448313"/>
    <lineage>
        <taxon>Eukaryota</taxon>
        <taxon>Fungi</taxon>
        <taxon>Dikarya</taxon>
        <taxon>Ascomycota</taxon>
        <taxon>Pezizomycotina</taxon>
        <taxon>Eurotiomycetes</taxon>
        <taxon>Eurotiomycetidae</taxon>
        <taxon>Eurotiales</taxon>
        <taxon>Aspergillaceae</taxon>
        <taxon>Aspergillus</taxon>
        <taxon>Aspergillus subgen. Circumdati</taxon>
    </lineage>
</organism>
<protein>
    <submittedName>
        <fullName evidence="1">Uncharacterized protein</fullName>
    </submittedName>
</protein>
<sequence length="177" mass="20475">MNVDTSLRLALRQITTQGLLRKCPSQLRPMDILKGRLIHHKAHHHSRCNIQPRWRLNKSPQDVYSRVTKRQEKRNVAQAFFRPLHVVAVSICCCDWYASFGREYSGGYCEQLNLPNGRIGHFCILRPPFALLAKKNRDTFAPDSTNIANNLEWLYDVLLNIICPGKKSEWSYDVQIG</sequence>
<evidence type="ECO:0000313" key="2">
    <source>
        <dbReference type="Proteomes" id="UP000249526"/>
    </source>
</evidence>
<reference evidence="1 2" key="1">
    <citation type="submission" date="2018-02" db="EMBL/GenBank/DDBJ databases">
        <title>The genomes of Aspergillus section Nigri reveals drivers in fungal speciation.</title>
        <authorList>
            <consortium name="DOE Joint Genome Institute"/>
            <person name="Vesth T.C."/>
            <person name="Nybo J."/>
            <person name="Theobald S."/>
            <person name="Brandl J."/>
            <person name="Frisvad J.C."/>
            <person name="Nielsen K.F."/>
            <person name="Lyhne E.K."/>
            <person name="Kogle M.E."/>
            <person name="Kuo A."/>
            <person name="Riley R."/>
            <person name="Clum A."/>
            <person name="Nolan M."/>
            <person name="Lipzen A."/>
            <person name="Salamov A."/>
            <person name="Henrissat B."/>
            <person name="Wiebenga A."/>
            <person name="De vries R.P."/>
            <person name="Grigoriev I.V."/>
            <person name="Mortensen U.H."/>
            <person name="Andersen M.R."/>
            <person name="Baker S.E."/>
        </authorList>
    </citation>
    <scope>NUCLEOTIDE SEQUENCE [LARGE SCALE GENOMIC DNA]</scope>
    <source>
        <strain evidence="1 2">CBS 112811</strain>
    </source>
</reference>